<reference evidence="3" key="2">
    <citation type="journal article" date="2007" name="Science">
        <title>Draft genome sequence of the sexually transmitted pathogen Trichomonas vaginalis.</title>
        <authorList>
            <person name="Carlton J.M."/>
            <person name="Hirt R.P."/>
            <person name="Silva J.C."/>
            <person name="Delcher A.L."/>
            <person name="Schatz M."/>
            <person name="Zhao Q."/>
            <person name="Wortman J.R."/>
            <person name="Bidwell S.L."/>
            <person name="Alsmark U.C.M."/>
            <person name="Besteiro S."/>
            <person name="Sicheritz-Ponten T."/>
            <person name="Noel C.J."/>
            <person name="Dacks J.B."/>
            <person name="Foster P.G."/>
            <person name="Simillion C."/>
            <person name="Van de Peer Y."/>
            <person name="Miranda-Saavedra D."/>
            <person name="Barton G.J."/>
            <person name="Westrop G.D."/>
            <person name="Mueller S."/>
            <person name="Dessi D."/>
            <person name="Fiori P.L."/>
            <person name="Ren Q."/>
            <person name="Paulsen I."/>
            <person name="Zhang H."/>
            <person name="Bastida-Corcuera F.D."/>
            <person name="Simoes-Barbosa A."/>
            <person name="Brown M.T."/>
            <person name="Hayes R.D."/>
            <person name="Mukherjee M."/>
            <person name="Okumura C.Y."/>
            <person name="Schneider R."/>
            <person name="Smith A.J."/>
            <person name="Vanacova S."/>
            <person name="Villalvazo M."/>
            <person name="Haas B.J."/>
            <person name="Pertea M."/>
            <person name="Feldblyum T.V."/>
            <person name="Utterback T.R."/>
            <person name="Shu C.L."/>
            <person name="Osoegawa K."/>
            <person name="de Jong P.J."/>
            <person name="Hrdy I."/>
            <person name="Horvathova L."/>
            <person name="Zubacova Z."/>
            <person name="Dolezal P."/>
            <person name="Malik S.B."/>
            <person name="Logsdon J.M. Jr."/>
            <person name="Henze K."/>
            <person name="Gupta A."/>
            <person name="Wang C.C."/>
            <person name="Dunne R.L."/>
            <person name="Upcroft J.A."/>
            <person name="Upcroft P."/>
            <person name="White O."/>
            <person name="Salzberg S.L."/>
            <person name="Tang P."/>
            <person name="Chiu C.-H."/>
            <person name="Lee Y.-S."/>
            <person name="Embley T.M."/>
            <person name="Coombs G.H."/>
            <person name="Mottram J.C."/>
            <person name="Tachezy J."/>
            <person name="Fraser-Liggett C.M."/>
            <person name="Johnson P.J."/>
        </authorList>
    </citation>
    <scope>NUCLEOTIDE SEQUENCE [LARGE SCALE GENOMIC DNA]</scope>
    <source>
        <strain evidence="3">G3</strain>
    </source>
</reference>
<dbReference type="PRINTS" id="PR01415">
    <property type="entry name" value="ANKYRIN"/>
</dbReference>
<protein>
    <submittedName>
        <fullName evidence="3">Ankyrin repeat protein, putative</fullName>
    </submittedName>
</protein>
<name>A2ETD7_TRIV3</name>
<dbReference type="PROSITE" id="PS50297">
    <property type="entry name" value="ANK_REP_REGION"/>
    <property type="match status" value="6"/>
</dbReference>
<keyword evidence="1" id="KW-0040">ANK repeat</keyword>
<dbReference type="RefSeq" id="XP_001316280.1">
    <property type="nucleotide sequence ID" value="XM_001316245.1"/>
</dbReference>
<dbReference type="SUPFAM" id="SSF48403">
    <property type="entry name" value="Ankyrin repeat"/>
    <property type="match status" value="1"/>
</dbReference>
<feature type="repeat" description="ANK" evidence="1">
    <location>
        <begin position="344"/>
        <end position="376"/>
    </location>
</feature>
<dbReference type="Pfam" id="PF13637">
    <property type="entry name" value="Ank_4"/>
    <property type="match status" value="2"/>
</dbReference>
<feature type="repeat" description="ANK" evidence="1">
    <location>
        <begin position="410"/>
        <end position="442"/>
    </location>
</feature>
<dbReference type="Gene3D" id="1.25.40.20">
    <property type="entry name" value="Ankyrin repeat-containing domain"/>
    <property type="match status" value="1"/>
</dbReference>
<dbReference type="PROSITE" id="PS50088">
    <property type="entry name" value="ANK_REPEAT"/>
    <property type="match status" value="6"/>
</dbReference>
<dbReference type="OrthoDB" id="424503at2759"/>
<dbReference type="Proteomes" id="UP000001542">
    <property type="component" value="Unassembled WGS sequence"/>
</dbReference>
<evidence type="ECO:0000313" key="3">
    <source>
        <dbReference type="EMBL" id="EAY04057.1"/>
    </source>
</evidence>
<dbReference type="InterPro" id="IPR020683">
    <property type="entry name" value="DUF3447"/>
</dbReference>
<feature type="repeat" description="ANK" evidence="1">
    <location>
        <begin position="377"/>
        <end position="409"/>
    </location>
</feature>
<keyword evidence="4" id="KW-1185">Reference proteome</keyword>
<feature type="repeat" description="ANK" evidence="1">
    <location>
        <begin position="443"/>
        <end position="475"/>
    </location>
</feature>
<evidence type="ECO:0000313" key="4">
    <source>
        <dbReference type="Proteomes" id="UP000001542"/>
    </source>
</evidence>
<feature type="repeat" description="ANK" evidence="1">
    <location>
        <begin position="476"/>
        <end position="508"/>
    </location>
</feature>
<dbReference type="EMBL" id="DS113486">
    <property type="protein sequence ID" value="EAY04057.1"/>
    <property type="molecule type" value="Genomic_DNA"/>
</dbReference>
<dbReference type="STRING" id="5722.A2ETD7"/>
<evidence type="ECO:0000256" key="1">
    <source>
        <dbReference type="PROSITE-ProRule" id="PRU00023"/>
    </source>
</evidence>
<accession>A2ETD7</accession>
<dbReference type="VEuPathDB" id="TrichDB:TVAGG3_0108880"/>
<dbReference type="SMART" id="SM00248">
    <property type="entry name" value="ANK"/>
    <property type="match status" value="9"/>
</dbReference>
<feature type="repeat" description="ANK" evidence="1">
    <location>
        <begin position="311"/>
        <end position="343"/>
    </location>
</feature>
<dbReference type="Pfam" id="PF00023">
    <property type="entry name" value="Ank"/>
    <property type="match status" value="1"/>
</dbReference>
<dbReference type="PANTHER" id="PTHR24182:SF13">
    <property type="entry name" value="LD18443P"/>
    <property type="match status" value="1"/>
</dbReference>
<dbReference type="InParanoid" id="A2ETD7"/>
<dbReference type="AlphaFoldDB" id="A2ETD7"/>
<sequence>MSDQDVHPNEYNKLRSIYKYYIDSYLALYQLKTEKEEELKSIYKMIKTELIDSKNYLLTNSIKDILDIIPYNNRYTKSYLFLAKLISDDYHVTEVRIIEPISNLLFYKEYGIKLDKSTDLKKVNSKKLEIHTENTIYRAIMYNDLETFITFTERDRFNKNQTLKSDLYPSHYKGYSLLELCCYHGAVDCFKFLRTKFSSEITETCLEFSFLGRNKEIISECLKYQKPNYKCMEYAIISHNIDFVTFLMNEYNIEINLEYCGNYNNIESFLVYFDQTNDIQKYFIYSVILNITSFLEYFLSFGLNINEKDEYGKTALHIAAMNNKKETAKVLISLGANVNEKTKNGQTALHIAAMNNKKETAKVLISLGANVNEKTKNGQTALHIAAMNNKKETAKVLISLGANVNEKTKNGQTALHIAAMNNKKETAEVLISLGANVNEKTKNGQTALHIAAMNNKKETAKVLISLGANVNEKTKNGQTALHIAAMNNKKETAKVLISLGANVNEKNKDGQTALHIAALINSKKNC</sequence>
<evidence type="ECO:0000259" key="2">
    <source>
        <dbReference type="Pfam" id="PF11929"/>
    </source>
</evidence>
<dbReference type="InterPro" id="IPR002110">
    <property type="entry name" value="Ankyrin_rpt"/>
</dbReference>
<dbReference type="Pfam" id="PF11929">
    <property type="entry name" value="DUF3447"/>
    <property type="match status" value="1"/>
</dbReference>
<organism evidence="3 4">
    <name type="scientific">Trichomonas vaginalis (strain ATCC PRA-98 / G3)</name>
    <dbReference type="NCBI Taxonomy" id="412133"/>
    <lineage>
        <taxon>Eukaryota</taxon>
        <taxon>Metamonada</taxon>
        <taxon>Parabasalia</taxon>
        <taxon>Trichomonadida</taxon>
        <taxon>Trichomonadidae</taxon>
        <taxon>Trichomonas</taxon>
    </lineage>
</organism>
<dbReference type="Pfam" id="PF12796">
    <property type="entry name" value="Ank_2"/>
    <property type="match status" value="1"/>
</dbReference>
<dbReference type="InterPro" id="IPR036770">
    <property type="entry name" value="Ankyrin_rpt-contain_sf"/>
</dbReference>
<feature type="domain" description="DUF3447" evidence="2">
    <location>
        <begin position="197"/>
        <end position="272"/>
    </location>
</feature>
<gene>
    <name evidence="3" type="ORF">TVAG_203610</name>
</gene>
<proteinExistence type="predicted"/>
<dbReference type="eggNOG" id="KOG4177">
    <property type="taxonomic scope" value="Eukaryota"/>
</dbReference>
<dbReference type="PANTHER" id="PTHR24182">
    <property type="entry name" value="ANKYRIN REPEAT AND SOCS BOX CONTAINING 4"/>
    <property type="match status" value="1"/>
</dbReference>
<dbReference type="VEuPathDB" id="TrichDB:TVAG_094660"/>
<reference evidence="3" key="1">
    <citation type="submission" date="2006-10" db="EMBL/GenBank/DDBJ databases">
        <authorList>
            <person name="Amadeo P."/>
            <person name="Zhao Q."/>
            <person name="Wortman J."/>
            <person name="Fraser-Liggett C."/>
            <person name="Carlton J."/>
        </authorList>
    </citation>
    <scope>NUCLEOTIDE SEQUENCE</scope>
    <source>
        <strain evidence="3">G3</strain>
    </source>
</reference>
<dbReference type="KEGG" id="tva:4761903"/>